<dbReference type="Proteomes" id="UP000505210">
    <property type="component" value="Chromosome"/>
</dbReference>
<protein>
    <submittedName>
        <fullName evidence="2">Uncharacterized protein</fullName>
    </submittedName>
</protein>
<evidence type="ECO:0000313" key="2">
    <source>
        <dbReference type="EMBL" id="QKD83265.1"/>
    </source>
</evidence>
<proteinExistence type="predicted"/>
<feature type="chain" id="PRO_5027059562" evidence="1">
    <location>
        <begin position="26"/>
        <end position="112"/>
    </location>
</feature>
<evidence type="ECO:0000256" key="1">
    <source>
        <dbReference type="SAM" id="SignalP"/>
    </source>
</evidence>
<accession>A0A6M8BLV3</accession>
<dbReference type="RefSeq" id="WP_172356826.1">
    <property type="nucleotide sequence ID" value="NZ_CP053661.1"/>
</dbReference>
<gene>
    <name evidence="2" type="ORF">HPC62_14620</name>
</gene>
<evidence type="ECO:0000313" key="3">
    <source>
        <dbReference type="Proteomes" id="UP000505210"/>
    </source>
</evidence>
<dbReference type="AlphaFoldDB" id="A0A6M8BLV3"/>
<keyword evidence="1" id="KW-0732">Signal</keyword>
<dbReference type="EMBL" id="CP053661">
    <property type="protein sequence ID" value="QKD83265.1"/>
    <property type="molecule type" value="Genomic_DNA"/>
</dbReference>
<name>A0A6M8BLV3_9CYAN</name>
<dbReference type="KEGG" id="theu:HPC62_14620"/>
<sequence length="112" mass="12583">MKMFHIAALALAPVVSILVSSSAFALEGRDDSLRCNFQFVDQTMDSLMNIRQQMDTNGELRFQIQLINACTGQRETLEIRSVNVYSTGDVVINGYVEHADGSGDWRRIEVKQ</sequence>
<reference evidence="2 3" key="1">
    <citation type="submission" date="2020-05" db="EMBL/GenBank/DDBJ databases">
        <title>Complete genome sequence of of a novel Thermoleptolyngbya strain isolated from hot springs of Ganzi, Sichuan China.</title>
        <authorList>
            <person name="Tang J."/>
            <person name="Daroch M."/>
            <person name="Li L."/>
            <person name="Waleron K."/>
            <person name="Waleron M."/>
            <person name="Waleron M."/>
        </authorList>
    </citation>
    <scope>NUCLEOTIDE SEQUENCE [LARGE SCALE GENOMIC DNA]</scope>
    <source>
        <strain evidence="2 3">PKUAC-SCTA183</strain>
    </source>
</reference>
<feature type="signal peptide" evidence="1">
    <location>
        <begin position="1"/>
        <end position="25"/>
    </location>
</feature>
<organism evidence="2 3">
    <name type="scientific">Thermoleptolyngbya sichuanensis A183</name>
    <dbReference type="NCBI Taxonomy" id="2737172"/>
    <lineage>
        <taxon>Bacteria</taxon>
        <taxon>Bacillati</taxon>
        <taxon>Cyanobacteriota</taxon>
        <taxon>Cyanophyceae</taxon>
        <taxon>Oculatellales</taxon>
        <taxon>Oculatellaceae</taxon>
        <taxon>Thermoleptolyngbya</taxon>
        <taxon>Thermoleptolyngbya sichuanensis</taxon>
    </lineage>
</organism>
<keyword evidence="3" id="KW-1185">Reference proteome</keyword>